<protein>
    <submittedName>
        <fullName evidence="3">Quinate-4</fullName>
    </submittedName>
</protein>
<organism evidence="3 4">
    <name type="scientific">Chaetomidium leptoderma</name>
    <dbReference type="NCBI Taxonomy" id="669021"/>
    <lineage>
        <taxon>Eukaryota</taxon>
        <taxon>Fungi</taxon>
        <taxon>Dikarya</taxon>
        <taxon>Ascomycota</taxon>
        <taxon>Pezizomycotina</taxon>
        <taxon>Sordariomycetes</taxon>
        <taxon>Sordariomycetidae</taxon>
        <taxon>Sordariales</taxon>
        <taxon>Chaetomiaceae</taxon>
        <taxon>Chaetomidium</taxon>
    </lineage>
</organism>
<dbReference type="EMBL" id="MU857141">
    <property type="protein sequence ID" value="KAK4149615.1"/>
    <property type="molecule type" value="Genomic_DNA"/>
</dbReference>
<gene>
    <name evidence="3" type="ORF">C8A00DRAFT_37791</name>
</gene>
<evidence type="ECO:0000256" key="1">
    <source>
        <dbReference type="SAM" id="MobiDB-lite"/>
    </source>
</evidence>
<reference evidence="3" key="2">
    <citation type="submission" date="2023-05" db="EMBL/GenBank/DDBJ databases">
        <authorList>
            <consortium name="Lawrence Berkeley National Laboratory"/>
            <person name="Steindorff A."/>
            <person name="Hensen N."/>
            <person name="Bonometti L."/>
            <person name="Westerberg I."/>
            <person name="Brannstrom I.O."/>
            <person name="Guillou S."/>
            <person name="Cros-Aarteil S."/>
            <person name="Calhoun S."/>
            <person name="Haridas S."/>
            <person name="Kuo A."/>
            <person name="Mondo S."/>
            <person name="Pangilinan J."/>
            <person name="Riley R."/>
            <person name="Labutti K."/>
            <person name="Andreopoulos B."/>
            <person name="Lipzen A."/>
            <person name="Chen C."/>
            <person name="Yanf M."/>
            <person name="Daum C."/>
            <person name="Ng V."/>
            <person name="Clum A."/>
            <person name="Ohm R."/>
            <person name="Martin F."/>
            <person name="Silar P."/>
            <person name="Natvig D."/>
            <person name="Lalanne C."/>
            <person name="Gautier V."/>
            <person name="Ament-Velasquez S.L."/>
            <person name="Kruys A."/>
            <person name="Hutchinson M.I."/>
            <person name="Powell A.J."/>
            <person name="Barry K."/>
            <person name="Miller A.N."/>
            <person name="Grigoriev I.V."/>
            <person name="Debuchy R."/>
            <person name="Gladieux P."/>
            <person name="Thoren M.H."/>
            <person name="Johannesson H."/>
        </authorList>
    </citation>
    <scope>NUCLEOTIDE SEQUENCE</scope>
    <source>
        <strain evidence="3">CBS 538.74</strain>
    </source>
</reference>
<dbReference type="SUPFAM" id="SSF51658">
    <property type="entry name" value="Xylose isomerase-like"/>
    <property type="match status" value="1"/>
</dbReference>
<dbReference type="InterPro" id="IPR013022">
    <property type="entry name" value="Xyl_isomerase-like_TIM-brl"/>
</dbReference>
<evidence type="ECO:0000313" key="4">
    <source>
        <dbReference type="Proteomes" id="UP001302745"/>
    </source>
</evidence>
<dbReference type="PANTHER" id="PTHR12110:SF21">
    <property type="entry name" value="XYLOSE ISOMERASE-LIKE TIM BARREL DOMAIN-CONTAINING PROTEIN"/>
    <property type="match status" value="1"/>
</dbReference>
<feature type="domain" description="Xylose isomerase-like TIM barrel" evidence="2">
    <location>
        <begin position="25"/>
        <end position="316"/>
    </location>
</feature>
<proteinExistence type="predicted"/>
<dbReference type="PANTHER" id="PTHR12110">
    <property type="entry name" value="HYDROXYPYRUVATE ISOMERASE"/>
    <property type="match status" value="1"/>
</dbReference>
<evidence type="ECO:0000313" key="3">
    <source>
        <dbReference type="EMBL" id="KAK4149615.1"/>
    </source>
</evidence>
<keyword evidence="4" id="KW-1185">Reference proteome</keyword>
<dbReference type="AlphaFoldDB" id="A0AAN6ZRX9"/>
<dbReference type="InterPro" id="IPR050312">
    <property type="entry name" value="IolE/XylAMocC-like"/>
</dbReference>
<evidence type="ECO:0000259" key="2">
    <source>
        <dbReference type="Pfam" id="PF01261"/>
    </source>
</evidence>
<feature type="region of interest" description="Disordered" evidence="1">
    <location>
        <begin position="242"/>
        <end position="261"/>
    </location>
</feature>
<name>A0AAN6ZRX9_9PEZI</name>
<sequence>MPCKLAIPTMSLGHCSAGHSLESKLDAAKAYGYQGVELSYEDLLSVACKSPDGTVTVQHQVQAARSVRDLCRTKGVEIISLQPFMQYEGILDRSQHESRFNDLLVWIKLARTLGTDLIMVPASSLPDDELAEGLDLIVEDLQRAADAGRQEYPHVRIAFEPRCSSTRINRWEYGWDVLERVCRPNFGLCIDTFHLAGLLYADPAVASGLVPHGERAVTLSLQRFVQRLQAHRDRIFLVQMGDGRRPDEPVAPGGPDYDPGQTPRSVWSLKYRLFYGEEARGGYLPITACSEAVFNGVGYEGWVSLELFSWRMSSIDPDVPTELARRGAISWRKLALDMGWWPTLPTIKTSAVS</sequence>
<accession>A0AAN6ZRX9</accession>
<reference evidence="3" key="1">
    <citation type="journal article" date="2023" name="Mol. Phylogenet. Evol.">
        <title>Genome-scale phylogeny and comparative genomics of the fungal order Sordariales.</title>
        <authorList>
            <person name="Hensen N."/>
            <person name="Bonometti L."/>
            <person name="Westerberg I."/>
            <person name="Brannstrom I.O."/>
            <person name="Guillou S."/>
            <person name="Cros-Aarteil S."/>
            <person name="Calhoun S."/>
            <person name="Haridas S."/>
            <person name="Kuo A."/>
            <person name="Mondo S."/>
            <person name="Pangilinan J."/>
            <person name="Riley R."/>
            <person name="LaButti K."/>
            <person name="Andreopoulos B."/>
            <person name="Lipzen A."/>
            <person name="Chen C."/>
            <person name="Yan M."/>
            <person name="Daum C."/>
            <person name="Ng V."/>
            <person name="Clum A."/>
            <person name="Steindorff A."/>
            <person name="Ohm R.A."/>
            <person name="Martin F."/>
            <person name="Silar P."/>
            <person name="Natvig D.O."/>
            <person name="Lalanne C."/>
            <person name="Gautier V."/>
            <person name="Ament-Velasquez S.L."/>
            <person name="Kruys A."/>
            <person name="Hutchinson M.I."/>
            <person name="Powell A.J."/>
            <person name="Barry K."/>
            <person name="Miller A.N."/>
            <person name="Grigoriev I.V."/>
            <person name="Debuchy R."/>
            <person name="Gladieux P."/>
            <person name="Hiltunen Thoren M."/>
            <person name="Johannesson H."/>
        </authorList>
    </citation>
    <scope>NUCLEOTIDE SEQUENCE</scope>
    <source>
        <strain evidence="3">CBS 538.74</strain>
    </source>
</reference>
<dbReference type="Proteomes" id="UP001302745">
    <property type="component" value="Unassembled WGS sequence"/>
</dbReference>
<comment type="caution">
    <text evidence="3">The sequence shown here is derived from an EMBL/GenBank/DDBJ whole genome shotgun (WGS) entry which is preliminary data.</text>
</comment>
<dbReference type="Gene3D" id="3.20.20.150">
    <property type="entry name" value="Divalent-metal-dependent TIM barrel enzymes"/>
    <property type="match status" value="1"/>
</dbReference>
<dbReference type="InterPro" id="IPR036237">
    <property type="entry name" value="Xyl_isomerase-like_sf"/>
</dbReference>
<dbReference type="Pfam" id="PF01261">
    <property type="entry name" value="AP_endonuc_2"/>
    <property type="match status" value="1"/>
</dbReference>